<protein>
    <submittedName>
        <fullName evidence="1">Uncharacterized protein</fullName>
    </submittedName>
</protein>
<dbReference type="Proteomes" id="UP000807353">
    <property type="component" value="Unassembled WGS sequence"/>
</dbReference>
<accession>A0A9P5XVK9</accession>
<reference evidence="1" key="1">
    <citation type="submission" date="2020-11" db="EMBL/GenBank/DDBJ databases">
        <authorList>
            <consortium name="DOE Joint Genome Institute"/>
            <person name="Ahrendt S."/>
            <person name="Riley R."/>
            <person name="Andreopoulos W."/>
            <person name="Labutti K."/>
            <person name="Pangilinan J."/>
            <person name="Ruiz-Duenas F.J."/>
            <person name="Barrasa J.M."/>
            <person name="Sanchez-Garcia M."/>
            <person name="Camarero S."/>
            <person name="Miyauchi S."/>
            <person name="Serrano A."/>
            <person name="Linde D."/>
            <person name="Babiker R."/>
            <person name="Drula E."/>
            <person name="Ayuso-Fernandez I."/>
            <person name="Pacheco R."/>
            <person name="Padilla G."/>
            <person name="Ferreira P."/>
            <person name="Barriuso J."/>
            <person name="Kellner H."/>
            <person name="Castanera R."/>
            <person name="Alfaro M."/>
            <person name="Ramirez L."/>
            <person name="Pisabarro A.G."/>
            <person name="Kuo A."/>
            <person name="Tritt A."/>
            <person name="Lipzen A."/>
            <person name="He G."/>
            <person name="Yan M."/>
            <person name="Ng V."/>
            <person name="Cullen D."/>
            <person name="Martin F."/>
            <person name="Rosso M.-N."/>
            <person name="Henrissat B."/>
            <person name="Hibbett D."/>
            <person name="Martinez A.T."/>
            <person name="Grigoriev I.V."/>
        </authorList>
    </citation>
    <scope>NUCLEOTIDE SEQUENCE</scope>
    <source>
        <strain evidence="1">CBS 247.69</strain>
    </source>
</reference>
<sequence length="199" mass="22691">MFRNEVDIPDPGPPPREEVPTFWAPVIQFLRKPNPEAKLDKARDRARWAWSNFARHDKVLRQAQISTPELDKARKAVETDHQAFMDVYEAAITETSKKKRKDKEERLTMAAAKLQFRSLHFSKTTIDELSAQAGGRLYFPKRGPHSAPAGAQDHIAGPSLTRRNHRYERMHSLDGGDAHLMSISSELSEDIAMQPLHNM</sequence>
<comment type="caution">
    <text evidence="1">The sequence shown here is derived from an EMBL/GenBank/DDBJ whole genome shotgun (WGS) entry which is preliminary data.</text>
</comment>
<evidence type="ECO:0000313" key="1">
    <source>
        <dbReference type="EMBL" id="KAF9457849.1"/>
    </source>
</evidence>
<organism evidence="1 2">
    <name type="scientific">Collybia nuda</name>
    <dbReference type="NCBI Taxonomy" id="64659"/>
    <lineage>
        <taxon>Eukaryota</taxon>
        <taxon>Fungi</taxon>
        <taxon>Dikarya</taxon>
        <taxon>Basidiomycota</taxon>
        <taxon>Agaricomycotina</taxon>
        <taxon>Agaricomycetes</taxon>
        <taxon>Agaricomycetidae</taxon>
        <taxon>Agaricales</taxon>
        <taxon>Tricholomatineae</taxon>
        <taxon>Clitocybaceae</taxon>
        <taxon>Collybia</taxon>
    </lineage>
</organism>
<proteinExistence type="predicted"/>
<dbReference type="AlphaFoldDB" id="A0A9P5XVK9"/>
<gene>
    <name evidence="1" type="ORF">BDZ94DRAFT_163083</name>
</gene>
<dbReference type="EMBL" id="MU150356">
    <property type="protein sequence ID" value="KAF9457849.1"/>
    <property type="molecule type" value="Genomic_DNA"/>
</dbReference>
<keyword evidence="2" id="KW-1185">Reference proteome</keyword>
<name>A0A9P5XVK9_9AGAR</name>
<evidence type="ECO:0000313" key="2">
    <source>
        <dbReference type="Proteomes" id="UP000807353"/>
    </source>
</evidence>